<keyword evidence="2" id="KW-1185">Reference proteome</keyword>
<proteinExistence type="predicted"/>
<protein>
    <submittedName>
        <fullName evidence="1">Uncharacterized protein</fullName>
    </submittedName>
</protein>
<comment type="caution">
    <text evidence="1">The sequence shown here is derived from an EMBL/GenBank/DDBJ whole genome shotgun (WGS) entry which is preliminary data.</text>
</comment>
<dbReference type="Proteomes" id="UP001228905">
    <property type="component" value="Unassembled WGS sequence"/>
</dbReference>
<gene>
    <name evidence="1" type="ORF">QO010_002606</name>
</gene>
<reference evidence="1 2" key="1">
    <citation type="submission" date="2023-07" db="EMBL/GenBank/DDBJ databases">
        <title>Genomic Encyclopedia of Type Strains, Phase IV (KMG-IV): sequencing the most valuable type-strain genomes for metagenomic binning, comparative biology and taxonomic classification.</title>
        <authorList>
            <person name="Goeker M."/>
        </authorList>
    </citation>
    <scope>NUCLEOTIDE SEQUENCE [LARGE SCALE GENOMIC DNA]</scope>
    <source>
        <strain evidence="1 2">DSM 18695</strain>
    </source>
</reference>
<organism evidence="1 2">
    <name type="scientific">Caulobacter ginsengisoli</name>
    <dbReference type="NCBI Taxonomy" id="400775"/>
    <lineage>
        <taxon>Bacteria</taxon>
        <taxon>Pseudomonadati</taxon>
        <taxon>Pseudomonadota</taxon>
        <taxon>Alphaproteobacteria</taxon>
        <taxon>Caulobacterales</taxon>
        <taxon>Caulobacteraceae</taxon>
        <taxon>Caulobacter</taxon>
    </lineage>
</organism>
<evidence type="ECO:0000313" key="2">
    <source>
        <dbReference type="Proteomes" id="UP001228905"/>
    </source>
</evidence>
<evidence type="ECO:0000313" key="1">
    <source>
        <dbReference type="EMBL" id="MDQ0464822.1"/>
    </source>
</evidence>
<accession>A0ABU0IV46</accession>
<name>A0ABU0IV46_9CAUL</name>
<dbReference type="RefSeq" id="WP_307349761.1">
    <property type="nucleotide sequence ID" value="NZ_JAUSVS010000004.1"/>
</dbReference>
<dbReference type="EMBL" id="JAUSVS010000004">
    <property type="protein sequence ID" value="MDQ0464822.1"/>
    <property type="molecule type" value="Genomic_DNA"/>
</dbReference>
<sequence length="58" mass="6474">MEMPHATHKQTTFGWLLMLQQALAARAERRRIAEASLHTEPVRTARPAAGLFNLAAPH</sequence>